<keyword evidence="6 12" id="KW-0028">Amino-acid biosynthesis</keyword>
<dbReference type="EMBL" id="CP020772">
    <property type="protein sequence ID" value="ARI77454.1"/>
    <property type="molecule type" value="Genomic_DNA"/>
</dbReference>
<dbReference type="Pfam" id="PF00701">
    <property type="entry name" value="DHDPS"/>
    <property type="match status" value="1"/>
</dbReference>
<keyword evidence="5 12" id="KW-0963">Cytoplasm</keyword>
<evidence type="ECO:0000256" key="8">
    <source>
        <dbReference type="ARBA" id="ARBA00023154"/>
    </source>
</evidence>
<evidence type="ECO:0000256" key="7">
    <source>
        <dbReference type="ARBA" id="ARBA00022915"/>
    </source>
</evidence>
<sequence>MNFGKVLTAMVTPFDHHGNVDFNKTTVLVEYLLANGSDGLVVTGTTGESPTLCVEEKVALWKHVVKTVNGRAPVIAGAGSNSTEASITLANKAENAGVDAVMLVAPYYNKPSQRGMYEHFKTIAASLRIPVMIYNVPGRSVVRIEPQTIIELAKIPNVVSVKEATGDLDSMAEIIQQTDEHFSLYSGDDNLTLPSYVIGANGIISVSAHVIGNEMQEMLTLYEAGKVKEAASLHRKLLPIFNGMFSAPSPTPVKAALKMKGLDTGGVRLPLVSLTVDEEAFIQNLMDGL</sequence>
<keyword evidence="10 12" id="KW-0704">Schiff base</keyword>
<dbReference type="PROSITE" id="PS00666">
    <property type="entry name" value="DHDPS_2"/>
    <property type="match status" value="1"/>
</dbReference>
<evidence type="ECO:0000256" key="15">
    <source>
        <dbReference type="PIRSR" id="PIRSR001365-2"/>
    </source>
</evidence>
<feature type="site" description="Part of a proton relay during catalysis" evidence="12">
    <location>
        <position position="45"/>
    </location>
</feature>
<dbReference type="AlphaFoldDB" id="A0A1W5ZVX3"/>
<dbReference type="GO" id="GO:0009089">
    <property type="term" value="P:lysine biosynthetic process via diaminopimelate"/>
    <property type="evidence" value="ECO:0007669"/>
    <property type="project" value="UniProtKB-UniRule"/>
</dbReference>
<dbReference type="InterPro" id="IPR020624">
    <property type="entry name" value="Schiff_base-form_aldolases_CS"/>
</dbReference>
<evidence type="ECO:0000256" key="5">
    <source>
        <dbReference type="ARBA" id="ARBA00022490"/>
    </source>
</evidence>
<organism evidence="16 17">
    <name type="scientific">Halobacillus mangrovi</name>
    <dbReference type="NCBI Taxonomy" id="402384"/>
    <lineage>
        <taxon>Bacteria</taxon>
        <taxon>Bacillati</taxon>
        <taxon>Bacillota</taxon>
        <taxon>Bacilli</taxon>
        <taxon>Bacillales</taxon>
        <taxon>Bacillaceae</taxon>
        <taxon>Halobacillus</taxon>
    </lineage>
</organism>
<dbReference type="KEGG" id="hmn:HM131_11640"/>
<dbReference type="InterPro" id="IPR020625">
    <property type="entry name" value="Schiff_base-form_aldolases_AS"/>
</dbReference>
<reference evidence="16 17" key="1">
    <citation type="submission" date="2017-04" db="EMBL/GenBank/DDBJ databases">
        <title>The whole genome sequencing and assembly of Halobacillus mangrovi strain.</title>
        <authorList>
            <person name="Lee S.-J."/>
            <person name="Park M.-K."/>
            <person name="Kim J.-Y."/>
            <person name="Lee Y.-J."/>
            <person name="Yi H."/>
            <person name="Bahn Y.-S."/>
            <person name="Kim J.F."/>
            <person name="Lee D.-W."/>
        </authorList>
    </citation>
    <scope>NUCLEOTIDE SEQUENCE [LARGE SCALE GENOMIC DNA]</scope>
    <source>
        <strain evidence="16 17">KTB 131</strain>
    </source>
</reference>
<dbReference type="CDD" id="cd00950">
    <property type="entry name" value="DHDPS"/>
    <property type="match status" value="1"/>
</dbReference>
<dbReference type="PRINTS" id="PR00146">
    <property type="entry name" value="DHPICSNTHASE"/>
</dbReference>
<accession>A0A1W5ZVX3</accession>
<evidence type="ECO:0000256" key="3">
    <source>
        <dbReference type="ARBA" id="ARBA00007592"/>
    </source>
</evidence>
<dbReference type="Gene3D" id="3.20.20.70">
    <property type="entry name" value="Aldolase class I"/>
    <property type="match status" value="1"/>
</dbReference>
<comment type="similarity">
    <text evidence="3 12 13">Belongs to the DapA family.</text>
</comment>
<comment type="caution">
    <text evidence="12">Was originally thought to be a dihydrodipicolinate synthase (DHDPS), catalyzing the condensation of (S)-aspartate-beta-semialdehyde [(S)-ASA] and pyruvate to dihydrodipicolinate (DHDP). However, it was shown in E.coli that the product of the enzymatic reaction is not dihydrodipicolinate but in fact (4S)-4-hydroxy-2,3,4,5-tetrahydro-(2S)-dipicolinic acid (HTPA), and that the consecutive dehydration reaction leading to DHDP is not spontaneous but catalyzed by DapB.</text>
</comment>
<name>A0A1W5ZVX3_9BACI</name>
<comment type="subcellular location">
    <subcellularLocation>
        <location evidence="12">Cytoplasm</location>
    </subcellularLocation>
</comment>
<comment type="subunit">
    <text evidence="12">Homotetramer; dimer of dimers.</text>
</comment>
<dbReference type="GO" id="GO:0008840">
    <property type="term" value="F:4-hydroxy-tetrahydrodipicolinate synthase activity"/>
    <property type="evidence" value="ECO:0007669"/>
    <property type="project" value="UniProtKB-UniRule"/>
</dbReference>
<comment type="catalytic activity">
    <reaction evidence="11 12">
        <text>L-aspartate 4-semialdehyde + pyruvate = (2S,4S)-4-hydroxy-2,3,4,5-tetrahydrodipicolinate + H2O + H(+)</text>
        <dbReference type="Rhea" id="RHEA:34171"/>
        <dbReference type="ChEBI" id="CHEBI:15361"/>
        <dbReference type="ChEBI" id="CHEBI:15377"/>
        <dbReference type="ChEBI" id="CHEBI:15378"/>
        <dbReference type="ChEBI" id="CHEBI:67139"/>
        <dbReference type="ChEBI" id="CHEBI:537519"/>
        <dbReference type="EC" id="4.3.3.7"/>
    </reaction>
</comment>
<dbReference type="InterPro" id="IPR005263">
    <property type="entry name" value="DapA"/>
</dbReference>
<evidence type="ECO:0000256" key="14">
    <source>
        <dbReference type="PIRSR" id="PIRSR001365-1"/>
    </source>
</evidence>
<keyword evidence="9 12" id="KW-0456">Lyase</keyword>
<dbReference type="InterPro" id="IPR002220">
    <property type="entry name" value="DapA-like"/>
</dbReference>
<proteinExistence type="inferred from homology"/>
<dbReference type="InterPro" id="IPR013785">
    <property type="entry name" value="Aldolase_TIM"/>
</dbReference>
<dbReference type="EC" id="4.3.3.7" evidence="4 12"/>
<gene>
    <name evidence="12" type="primary">dapA</name>
    <name evidence="16" type="ORF">HM131_11640</name>
</gene>
<dbReference type="Proteomes" id="UP000192527">
    <property type="component" value="Chromosome"/>
</dbReference>
<evidence type="ECO:0000256" key="6">
    <source>
        <dbReference type="ARBA" id="ARBA00022605"/>
    </source>
</evidence>
<dbReference type="PIRSF" id="PIRSF001365">
    <property type="entry name" value="DHDPS"/>
    <property type="match status" value="1"/>
</dbReference>
<evidence type="ECO:0000256" key="1">
    <source>
        <dbReference type="ARBA" id="ARBA00003294"/>
    </source>
</evidence>
<keyword evidence="17" id="KW-1185">Reference proteome</keyword>
<keyword evidence="7 12" id="KW-0220">Diaminopimelate biosynthesis</keyword>
<dbReference type="SUPFAM" id="SSF51569">
    <property type="entry name" value="Aldolase"/>
    <property type="match status" value="1"/>
</dbReference>
<feature type="binding site" evidence="12 15">
    <location>
        <position position="204"/>
    </location>
    <ligand>
        <name>pyruvate</name>
        <dbReference type="ChEBI" id="CHEBI:15361"/>
    </ligand>
</feature>
<evidence type="ECO:0000313" key="16">
    <source>
        <dbReference type="EMBL" id="ARI77454.1"/>
    </source>
</evidence>
<dbReference type="UniPathway" id="UPA00034">
    <property type="reaction ID" value="UER00017"/>
</dbReference>
<comment type="pathway">
    <text evidence="2 12">Amino-acid biosynthesis; L-lysine biosynthesis via DAP pathway; (S)-tetrahydrodipicolinate from L-aspartate: step 3/4.</text>
</comment>
<dbReference type="OrthoDB" id="9782828at2"/>
<dbReference type="GO" id="GO:0005829">
    <property type="term" value="C:cytosol"/>
    <property type="evidence" value="ECO:0007669"/>
    <property type="project" value="TreeGrafter"/>
</dbReference>
<comment type="function">
    <text evidence="1 12">Catalyzes the condensation of (S)-aspartate-beta-semialdehyde [(S)-ASA] and pyruvate to 4-hydroxy-tetrahydrodipicolinate (HTPA).</text>
</comment>
<evidence type="ECO:0000256" key="11">
    <source>
        <dbReference type="ARBA" id="ARBA00047836"/>
    </source>
</evidence>
<feature type="active site" description="Proton donor/acceptor" evidence="12 14">
    <location>
        <position position="134"/>
    </location>
</feature>
<dbReference type="PANTHER" id="PTHR12128:SF66">
    <property type="entry name" value="4-HYDROXY-2-OXOGLUTARATE ALDOLASE, MITOCHONDRIAL"/>
    <property type="match status" value="1"/>
</dbReference>
<dbReference type="NCBIfam" id="TIGR00674">
    <property type="entry name" value="dapA"/>
    <property type="match status" value="1"/>
</dbReference>
<dbReference type="RefSeq" id="WP_085029920.1">
    <property type="nucleotide sequence ID" value="NZ_CP020772.1"/>
</dbReference>
<dbReference type="HAMAP" id="MF_00418">
    <property type="entry name" value="DapA"/>
    <property type="match status" value="1"/>
</dbReference>
<keyword evidence="8 12" id="KW-0457">Lysine biosynthesis</keyword>
<dbReference type="SMART" id="SM01130">
    <property type="entry name" value="DHDPS"/>
    <property type="match status" value="1"/>
</dbReference>
<feature type="site" description="Part of a proton relay during catalysis" evidence="12">
    <location>
        <position position="108"/>
    </location>
</feature>
<dbReference type="PROSITE" id="PS00665">
    <property type="entry name" value="DHDPS_1"/>
    <property type="match status" value="1"/>
</dbReference>
<protein>
    <recommendedName>
        <fullName evidence="4 12">4-hydroxy-tetrahydrodipicolinate synthase</fullName>
        <shortName evidence="12">HTPA synthase</shortName>
        <ecNumber evidence="4 12">4.3.3.7</ecNumber>
    </recommendedName>
</protein>
<evidence type="ECO:0000256" key="13">
    <source>
        <dbReference type="PIRNR" id="PIRNR001365"/>
    </source>
</evidence>
<dbReference type="GO" id="GO:0019877">
    <property type="term" value="P:diaminopimelate biosynthetic process"/>
    <property type="evidence" value="ECO:0007669"/>
    <property type="project" value="UniProtKB-UniRule"/>
</dbReference>
<evidence type="ECO:0000256" key="10">
    <source>
        <dbReference type="ARBA" id="ARBA00023270"/>
    </source>
</evidence>
<evidence type="ECO:0000256" key="9">
    <source>
        <dbReference type="ARBA" id="ARBA00023239"/>
    </source>
</evidence>
<evidence type="ECO:0000256" key="2">
    <source>
        <dbReference type="ARBA" id="ARBA00005120"/>
    </source>
</evidence>
<evidence type="ECO:0000313" key="17">
    <source>
        <dbReference type="Proteomes" id="UP000192527"/>
    </source>
</evidence>
<dbReference type="PANTHER" id="PTHR12128">
    <property type="entry name" value="DIHYDRODIPICOLINATE SYNTHASE"/>
    <property type="match status" value="1"/>
</dbReference>
<feature type="binding site" evidence="12 15">
    <location>
        <position position="46"/>
    </location>
    <ligand>
        <name>pyruvate</name>
        <dbReference type="ChEBI" id="CHEBI:15361"/>
    </ligand>
</feature>
<dbReference type="STRING" id="402384.HM131_11640"/>
<evidence type="ECO:0000256" key="12">
    <source>
        <dbReference type="HAMAP-Rule" id="MF_00418"/>
    </source>
</evidence>
<feature type="active site" description="Schiff-base intermediate with substrate" evidence="12 14">
    <location>
        <position position="162"/>
    </location>
</feature>
<evidence type="ECO:0000256" key="4">
    <source>
        <dbReference type="ARBA" id="ARBA00012086"/>
    </source>
</evidence>